<dbReference type="AlphaFoldDB" id="A0A7J7L8N3"/>
<dbReference type="Proteomes" id="UP000541444">
    <property type="component" value="Unassembled WGS sequence"/>
</dbReference>
<proteinExistence type="predicted"/>
<evidence type="ECO:0000313" key="2">
    <source>
        <dbReference type="Proteomes" id="UP000541444"/>
    </source>
</evidence>
<evidence type="ECO:0000313" key="1">
    <source>
        <dbReference type="EMBL" id="KAF6138996.1"/>
    </source>
</evidence>
<comment type="caution">
    <text evidence="1">The sequence shown here is derived from an EMBL/GenBank/DDBJ whole genome shotgun (WGS) entry which is preliminary data.</text>
</comment>
<dbReference type="OrthoDB" id="2415936at2759"/>
<gene>
    <name evidence="1" type="ORF">GIB67_010722</name>
</gene>
<feature type="non-terminal residue" evidence="1">
    <location>
        <position position="1"/>
    </location>
</feature>
<dbReference type="EMBL" id="JACGCM010002535">
    <property type="protein sequence ID" value="KAF6138996.1"/>
    <property type="molecule type" value="Genomic_DNA"/>
</dbReference>
<accession>A0A7J7L8N3</accession>
<reference evidence="1 2" key="1">
    <citation type="journal article" date="2020" name="IScience">
        <title>Genome Sequencing of the Endangered Kingdonia uniflora (Circaeasteraceae, Ranunculales) Reveals Potential Mechanisms of Evolutionary Specialization.</title>
        <authorList>
            <person name="Sun Y."/>
            <person name="Deng T."/>
            <person name="Zhang A."/>
            <person name="Moore M.J."/>
            <person name="Landis J.B."/>
            <person name="Lin N."/>
            <person name="Zhang H."/>
            <person name="Zhang X."/>
            <person name="Huang J."/>
            <person name="Zhang X."/>
            <person name="Sun H."/>
            <person name="Wang H."/>
        </authorList>
    </citation>
    <scope>NUCLEOTIDE SEQUENCE [LARGE SCALE GENOMIC DNA]</scope>
    <source>
        <strain evidence="1">TB1705</strain>
        <tissue evidence="1">Leaf</tissue>
    </source>
</reference>
<name>A0A7J7L8N3_9MAGN</name>
<keyword evidence="2" id="KW-1185">Reference proteome</keyword>
<organism evidence="1 2">
    <name type="scientific">Kingdonia uniflora</name>
    <dbReference type="NCBI Taxonomy" id="39325"/>
    <lineage>
        <taxon>Eukaryota</taxon>
        <taxon>Viridiplantae</taxon>
        <taxon>Streptophyta</taxon>
        <taxon>Embryophyta</taxon>
        <taxon>Tracheophyta</taxon>
        <taxon>Spermatophyta</taxon>
        <taxon>Magnoliopsida</taxon>
        <taxon>Ranunculales</taxon>
        <taxon>Circaeasteraceae</taxon>
        <taxon>Kingdonia</taxon>
    </lineage>
</organism>
<protein>
    <submittedName>
        <fullName evidence="1">Uncharacterized protein</fullName>
    </submittedName>
</protein>
<sequence length="507" mass="56810">QFAETIYSPDPGVRIIVMELGPQGRDVEATEVVDLHYSYLIVLFPFENYYLVVNASSSKEVAGVPLTTSPSLCTTSPEVLLSPSCLLHNKQLGDGYYKIEIFNVINEDALFFRQDSFTKIMGDVGAGGFVAWPKCMGNFKSFTSLRCRRKGLVQMALVSPICCYPFLRIQSGRARRHTKVVTKLEVFPGSKFRVAYEEAVKYGGKRRLGYGPTPFSHLMMMWASCIMYQDGRSWMDGNDEAYEEFKHVLLALIYGKDDQTSPVANEWAVIRRLEIAGLLSYVLRAYLSAYDPIFSMTLRYLISIHKGFCLCQGISSPILDLTERLPLEERGPPPVPQESLYEAPPFDEVDIQALAHAVEPTRQAVVDSLEFSKGNLFQAFQNEISRTKLNVELLDELVHEYYVYRGLLEGGITSSFSDILLGQQISVGSSANHEQGLGYVSSKVSNSDFIDDSSKETNAEAMVIDSTELRFINELVQEFLALPRADAIHLLAQYNGNAETMIQQIFA</sequence>